<dbReference type="EC" id="3.1.11.6" evidence="6"/>
<keyword evidence="7" id="KW-0175">Coiled coil</keyword>
<evidence type="ECO:0000256" key="5">
    <source>
        <dbReference type="ARBA" id="ARBA00022839"/>
    </source>
</evidence>
<dbReference type="InterPro" id="IPR037004">
    <property type="entry name" value="Exonuc_VII_ssu_sf"/>
</dbReference>
<dbReference type="PANTHER" id="PTHR34137:SF1">
    <property type="entry name" value="EXODEOXYRIBONUCLEASE 7 SMALL SUBUNIT"/>
    <property type="match status" value="1"/>
</dbReference>
<dbReference type="GO" id="GO:0006308">
    <property type="term" value="P:DNA catabolic process"/>
    <property type="evidence" value="ECO:0007669"/>
    <property type="project" value="UniProtKB-UniRule"/>
</dbReference>
<evidence type="ECO:0000313" key="8">
    <source>
        <dbReference type="EMBL" id="AOT68150.1"/>
    </source>
</evidence>
<dbReference type="RefSeq" id="WP_069973704.1">
    <property type="nucleotide sequence ID" value="NZ_CP017269.1"/>
</dbReference>
<evidence type="ECO:0000313" key="9">
    <source>
        <dbReference type="Proteomes" id="UP000095743"/>
    </source>
</evidence>
<dbReference type="STRING" id="1424294.Gferi_00270"/>
<dbReference type="AlphaFoldDB" id="A0A1D8GB71"/>
<dbReference type="EMBL" id="CP017269">
    <property type="protein sequence ID" value="AOT68150.1"/>
    <property type="molecule type" value="Genomic_DNA"/>
</dbReference>
<comment type="subcellular location">
    <subcellularLocation>
        <location evidence="6">Cytoplasm</location>
    </subcellularLocation>
</comment>
<evidence type="ECO:0000256" key="1">
    <source>
        <dbReference type="ARBA" id="ARBA00009998"/>
    </source>
</evidence>
<dbReference type="GO" id="GO:0009318">
    <property type="term" value="C:exodeoxyribonuclease VII complex"/>
    <property type="evidence" value="ECO:0007669"/>
    <property type="project" value="UniProtKB-UniRule"/>
</dbReference>
<dbReference type="GO" id="GO:0008855">
    <property type="term" value="F:exodeoxyribonuclease VII activity"/>
    <property type="evidence" value="ECO:0007669"/>
    <property type="project" value="UniProtKB-UniRule"/>
</dbReference>
<keyword evidence="3 6" id="KW-0540">Nuclease</keyword>
<sequence length="80" mass="9041">MDTNFKNSESDNFETSILRLEEIVSALESGKLPLAETLKLYEEAILIYKNCNQLLDDAEQKISMLAKADDGDFILKELAE</sequence>
<protein>
    <recommendedName>
        <fullName evidence="6">Exodeoxyribonuclease 7 small subunit</fullName>
        <ecNumber evidence="6">3.1.11.6</ecNumber>
    </recommendedName>
    <alternativeName>
        <fullName evidence="6">Exodeoxyribonuclease VII small subunit</fullName>
        <shortName evidence="6">Exonuclease VII small subunit</shortName>
    </alternativeName>
</protein>
<comment type="catalytic activity">
    <reaction evidence="6">
        <text>Exonucleolytic cleavage in either 5'- to 3'- or 3'- to 5'-direction to yield nucleoside 5'-phosphates.</text>
        <dbReference type="EC" id="3.1.11.6"/>
    </reaction>
</comment>
<dbReference type="Gene3D" id="1.10.287.1040">
    <property type="entry name" value="Exonuclease VII, small subunit"/>
    <property type="match status" value="1"/>
</dbReference>
<dbReference type="NCBIfam" id="TIGR01280">
    <property type="entry name" value="xseB"/>
    <property type="match status" value="1"/>
</dbReference>
<accession>A0A1D8GB71</accession>
<feature type="coiled-coil region" evidence="7">
    <location>
        <begin position="41"/>
        <end position="68"/>
    </location>
</feature>
<evidence type="ECO:0000256" key="2">
    <source>
        <dbReference type="ARBA" id="ARBA00022490"/>
    </source>
</evidence>
<dbReference type="HAMAP" id="MF_00337">
    <property type="entry name" value="Exonuc_7_S"/>
    <property type="match status" value="1"/>
</dbReference>
<proteinExistence type="inferred from homology"/>
<comment type="function">
    <text evidence="6">Bidirectionally degrades single-stranded DNA into large acid-insoluble oligonucleotides, which are then degraded further into small acid-soluble oligonucleotides.</text>
</comment>
<dbReference type="Proteomes" id="UP000095743">
    <property type="component" value="Chromosome"/>
</dbReference>
<dbReference type="OrthoDB" id="1697399at2"/>
<dbReference type="PANTHER" id="PTHR34137">
    <property type="entry name" value="EXODEOXYRIBONUCLEASE 7 SMALL SUBUNIT"/>
    <property type="match status" value="1"/>
</dbReference>
<organism evidence="8 9">
    <name type="scientific">Geosporobacter ferrireducens</name>
    <dbReference type="NCBI Taxonomy" id="1424294"/>
    <lineage>
        <taxon>Bacteria</taxon>
        <taxon>Bacillati</taxon>
        <taxon>Bacillota</taxon>
        <taxon>Clostridia</taxon>
        <taxon>Peptostreptococcales</taxon>
        <taxon>Thermotaleaceae</taxon>
        <taxon>Geosporobacter</taxon>
    </lineage>
</organism>
<evidence type="ECO:0000256" key="6">
    <source>
        <dbReference type="HAMAP-Rule" id="MF_00337"/>
    </source>
</evidence>
<comment type="subunit">
    <text evidence="6">Heterooligomer composed of large and small subunits.</text>
</comment>
<dbReference type="KEGG" id="gfe:Gferi_00270"/>
<evidence type="ECO:0000256" key="3">
    <source>
        <dbReference type="ARBA" id="ARBA00022722"/>
    </source>
</evidence>
<keyword evidence="2 6" id="KW-0963">Cytoplasm</keyword>
<name>A0A1D8GB71_9FIRM</name>
<evidence type="ECO:0000256" key="4">
    <source>
        <dbReference type="ARBA" id="ARBA00022801"/>
    </source>
</evidence>
<dbReference type="Pfam" id="PF02609">
    <property type="entry name" value="Exonuc_VII_S"/>
    <property type="match status" value="1"/>
</dbReference>
<keyword evidence="4 6" id="KW-0378">Hydrolase</keyword>
<keyword evidence="9" id="KW-1185">Reference proteome</keyword>
<comment type="similarity">
    <text evidence="1 6">Belongs to the XseB family.</text>
</comment>
<dbReference type="InterPro" id="IPR003761">
    <property type="entry name" value="Exonuc_VII_S"/>
</dbReference>
<evidence type="ECO:0000256" key="7">
    <source>
        <dbReference type="SAM" id="Coils"/>
    </source>
</evidence>
<dbReference type="GO" id="GO:0005829">
    <property type="term" value="C:cytosol"/>
    <property type="evidence" value="ECO:0007669"/>
    <property type="project" value="TreeGrafter"/>
</dbReference>
<gene>
    <name evidence="6" type="primary">xseB</name>
    <name evidence="8" type="ORF">Gferi_00270</name>
</gene>
<reference evidence="8 9" key="1">
    <citation type="submission" date="2016-09" db="EMBL/GenBank/DDBJ databases">
        <title>Genomic analysis reveals versatility of anaerobic energy metabolism of Geosporobacter ferrireducens IRF9 of phylum Firmicutes.</title>
        <authorList>
            <person name="Kim S.-J."/>
        </authorList>
    </citation>
    <scope>NUCLEOTIDE SEQUENCE [LARGE SCALE GENOMIC DNA]</scope>
    <source>
        <strain evidence="8 9">IRF9</strain>
    </source>
</reference>
<dbReference type="SUPFAM" id="SSF116842">
    <property type="entry name" value="XseB-like"/>
    <property type="match status" value="1"/>
</dbReference>
<keyword evidence="5 6" id="KW-0269">Exonuclease</keyword>